<gene>
    <name evidence="2" type="ORF">ACFQKD_15500</name>
</gene>
<keyword evidence="1" id="KW-1133">Transmembrane helix</keyword>
<dbReference type="GeneID" id="79270355"/>
<dbReference type="NCBIfam" id="NF041770">
    <property type="entry name" value="CFI_box_CTERM"/>
    <property type="match status" value="1"/>
</dbReference>
<evidence type="ECO:0000256" key="1">
    <source>
        <dbReference type="SAM" id="Phobius"/>
    </source>
</evidence>
<proteinExistence type="predicted"/>
<dbReference type="EMBL" id="JBHTAG010000003">
    <property type="protein sequence ID" value="MFC7098711.1"/>
    <property type="molecule type" value="Genomic_DNA"/>
</dbReference>
<keyword evidence="1" id="KW-0472">Membrane</keyword>
<dbReference type="RefSeq" id="WP_276236743.1">
    <property type="nucleotide sequence ID" value="NZ_CP119989.1"/>
</dbReference>
<protein>
    <submittedName>
        <fullName evidence="2">CFI-box-CTERM domain-containing protein</fullName>
    </submittedName>
</protein>
<dbReference type="Proteomes" id="UP001596388">
    <property type="component" value="Unassembled WGS sequence"/>
</dbReference>
<evidence type="ECO:0000313" key="2">
    <source>
        <dbReference type="EMBL" id="MFC7098711.1"/>
    </source>
</evidence>
<sequence length="203" mass="21639">MTEGSDDDHRAAGVADAVGDGRRKYVEVVTAAGERHEHGDVLLRESETAFFVSTETGFPAEETTVYPKEELSRVSVEQHHSACFITTAVAGEAETLASLRAFRDDALRPSPVGRPLVRLYELISPPIADTLAAAPEGYTARAVRRIVRGCAVLARRRRDGGPLATAALSVVLTLLYVVGVTVAAAGHAVAVARRRPSERAAPE</sequence>
<keyword evidence="3" id="KW-1185">Reference proteome</keyword>
<dbReference type="InterPro" id="IPR049886">
    <property type="entry name" value="CFI_box_CTERM_dom"/>
</dbReference>
<evidence type="ECO:0000313" key="3">
    <source>
        <dbReference type="Proteomes" id="UP001596388"/>
    </source>
</evidence>
<reference evidence="2 3" key="1">
    <citation type="journal article" date="2019" name="Int. J. Syst. Evol. Microbiol.">
        <title>The Global Catalogue of Microorganisms (GCM) 10K type strain sequencing project: providing services to taxonomists for standard genome sequencing and annotation.</title>
        <authorList>
            <consortium name="The Broad Institute Genomics Platform"/>
            <consortium name="The Broad Institute Genome Sequencing Center for Infectious Disease"/>
            <person name="Wu L."/>
            <person name="Ma J."/>
        </authorList>
    </citation>
    <scope>NUCLEOTIDE SEQUENCE [LARGE SCALE GENOMIC DNA]</scope>
    <source>
        <strain evidence="2 3">DT55</strain>
    </source>
</reference>
<dbReference type="AlphaFoldDB" id="A0ABD5X6T3"/>
<name>A0ABD5X6T3_9EURY</name>
<feature type="transmembrane region" description="Helical" evidence="1">
    <location>
        <begin position="163"/>
        <end position="189"/>
    </location>
</feature>
<organism evidence="2 3">
    <name type="scientific">Halobaculum marinum</name>
    <dbReference type="NCBI Taxonomy" id="3031996"/>
    <lineage>
        <taxon>Archaea</taxon>
        <taxon>Methanobacteriati</taxon>
        <taxon>Methanobacteriota</taxon>
        <taxon>Stenosarchaea group</taxon>
        <taxon>Halobacteria</taxon>
        <taxon>Halobacteriales</taxon>
        <taxon>Haloferacaceae</taxon>
        <taxon>Halobaculum</taxon>
    </lineage>
</organism>
<keyword evidence="1" id="KW-0812">Transmembrane</keyword>
<comment type="caution">
    <text evidence="2">The sequence shown here is derived from an EMBL/GenBank/DDBJ whole genome shotgun (WGS) entry which is preliminary data.</text>
</comment>
<accession>A0ABD5X6T3</accession>